<dbReference type="InterPro" id="IPR003675">
    <property type="entry name" value="Rce1/LyrA-like_dom"/>
</dbReference>
<protein>
    <submittedName>
        <fullName evidence="4">CAAX amino terminal protease</fullName>
    </submittedName>
</protein>
<proteinExistence type="predicted"/>
<keyword evidence="4" id="KW-0378">Hydrolase</keyword>
<feature type="transmembrane region" description="Helical" evidence="2">
    <location>
        <begin position="110"/>
        <end position="130"/>
    </location>
</feature>
<name>A0A229VX57_9BIFI</name>
<gene>
    <name evidence="4" type="ORF">Tam10B_1747</name>
</gene>
<feature type="domain" description="CAAX prenyl protease 2/Lysostaphin resistance protein A-like" evidence="3">
    <location>
        <begin position="243"/>
        <end position="328"/>
    </location>
</feature>
<feature type="region of interest" description="Disordered" evidence="1">
    <location>
        <begin position="1"/>
        <end position="38"/>
    </location>
</feature>
<feature type="transmembrane region" description="Helical" evidence="2">
    <location>
        <begin position="369"/>
        <end position="392"/>
    </location>
</feature>
<keyword evidence="4" id="KW-0645">Protease</keyword>
<dbReference type="RefSeq" id="WP_093960880.1">
    <property type="nucleotide sequence ID" value="NZ_NEWD01000025.1"/>
</dbReference>
<dbReference type="EMBL" id="NEWD01000025">
    <property type="protein sequence ID" value="OXM99989.1"/>
    <property type="molecule type" value="Genomic_DNA"/>
</dbReference>
<keyword evidence="2" id="KW-1133">Transmembrane helix</keyword>
<dbReference type="PANTHER" id="PTHR43592">
    <property type="entry name" value="CAAX AMINO TERMINAL PROTEASE"/>
    <property type="match status" value="1"/>
</dbReference>
<dbReference type="OrthoDB" id="3429192at2"/>
<evidence type="ECO:0000256" key="1">
    <source>
        <dbReference type="SAM" id="MobiDB-lite"/>
    </source>
</evidence>
<feature type="transmembrane region" description="Helical" evidence="2">
    <location>
        <begin position="413"/>
        <end position="438"/>
    </location>
</feature>
<dbReference type="GO" id="GO:0006508">
    <property type="term" value="P:proteolysis"/>
    <property type="evidence" value="ECO:0007669"/>
    <property type="project" value="UniProtKB-KW"/>
</dbReference>
<feature type="transmembrane region" description="Helical" evidence="2">
    <location>
        <begin position="196"/>
        <end position="217"/>
    </location>
</feature>
<feature type="transmembrane region" description="Helical" evidence="2">
    <location>
        <begin position="150"/>
        <end position="175"/>
    </location>
</feature>
<evidence type="ECO:0000313" key="5">
    <source>
        <dbReference type="Proteomes" id="UP000215433"/>
    </source>
</evidence>
<keyword evidence="2" id="KW-0472">Membrane</keyword>
<evidence type="ECO:0000256" key="2">
    <source>
        <dbReference type="SAM" id="Phobius"/>
    </source>
</evidence>
<dbReference type="Pfam" id="PF02517">
    <property type="entry name" value="Rce1-like"/>
    <property type="match status" value="1"/>
</dbReference>
<comment type="caution">
    <text evidence="4">The sequence shown here is derived from an EMBL/GenBank/DDBJ whole genome shotgun (WGS) entry which is preliminary data.</text>
</comment>
<evidence type="ECO:0000259" key="3">
    <source>
        <dbReference type="Pfam" id="PF02517"/>
    </source>
</evidence>
<accession>A0A229VX57</accession>
<dbReference type="GO" id="GO:0004175">
    <property type="term" value="F:endopeptidase activity"/>
    <property type="evidence" value="ECO:0007669"/>
    <property type="project" value="UniProtKB-ARBA"/>
</dbReference>
<keyword evidence="2" id="KW-0812">Transmembrane</keyword>
<keyword evidence="5" id="KW-1185">Reference proteome</keyword>
<evidence type="ECO:0000313" key="4">
    <source>
        <dbReference type="EMBL" id="OXM99989.1"/>
    </source>
</evidence>
<dbReference type="AlphaFoldDB" id="A0A229VX57"/>
<reference evidence="4 5" key="1">
    <citation type="submission" date="2017-05" db="EMBL/GenBank/DDBJ databases">
        <title>Bifidobacterium vansinderenii sp. nov.</title>
        <authorList>
            <person name="Lugli G.A."/>
            <person name="Duranti S."/>
            <person name="Mangifesta M."/>
        </authorList>
    </citation>
    <scope>NUCLEOTIDE SEQUENCE [LARGE SCALE GENOMIC DNA]</scope>
    <source>
        <strain evidence="4 5">Tam10B</strain>
    </source>
</reference>
<dbReference type="Proteomes" id="UP000215433">
    <property type="component" value="Unassembled WGS sequence"/>
</dbReference>
<sequence length="441" mass="48243">MSDPQHPQYSQQPPQRYPSQPSQRPAQQTPGGYQYPSGYQSGGYASGGYAANPVAGYVPPAGQPYPAGGHAPAGQPYLAYPGGGRLAPRGTVHYPEVNLRTARTAFSRMGWTLLVWMLGAELVLMLLQFVGNILVQEIDPAARTIDKFPWLSLMLSNVAQYGAALPLCLIVAFTIPKYPPQPRGADPGARFCAREWLTILVMGFPIMFVGSILGSSLSDLLSGGKFSNLLDSVASGTTPLDHVVEGITFVVFAPLAEEFIFRRCLIDRTRIYGEKLAVFSSALLFGLMHSNLYQFFYAFGWGLLWGYVYVRTGKLRYTIALHATVNFIGGVAAPALTNVSDKDMNDLMSGDVQRITAAFGRSGPQLIGYMLYTVLILALVIAGVVLLVNAIRRKRAYFQQSPKELVPRNRFRVALANPGIIVFVILTVLTTFITPLMMRFS</sequence>
<dbReference type="GO" id="GO:0080120">
    <property type="term" value="P:CAAX-box protein maturation"/>
    <property type="evidence" value="ECO:0007669"/>
    <property type="project" value="UniProtKB-ARBA"/>
</dbReference>
<feature type="transmembrane region" description="Helical" evidence="2">
    <location>
        <begin position="292"/>
        <end position="310"/>
    </location>
</feature>
<organism evidence="4 5">
    <name type="scientific">Bifidobacterium vansinderenii</name>
    <dbReference type="NCBI Taxonomy" id="1984871"/>
    <lineage>
        <taxon>Bacteria</taxon>
        <taxon>Bacillati</taxon>
        <taxon>Actinomycetota</taxon>
        <taxon>Actinomycetes</taxon>
        <taxon>Bifidobacteriales</taxon>
        <taxon>Bifidobacteriaceae</taxon>
        <taxon>Bifidobacterium</taxon>
    </lineage>
</organism>
<dbReference type="PANTHER" id="PTHR43592:SF15">
    <property type="entry name" value="CAAX AMINO TERMINAL PROTEASE FAMILY PROTEIN"/>
    <property type="match status" value="1"/>
</dbReference>
<feature type="transmembrane region" description="Helical" evidence="2">
    <location>
        <begin position="317"/>
        <end position="336"/>
    </location>
</feature>